<dbReference type="GO" id="GO:0004497">
    <property type="term" value="F:monooxygenase activity"/>
    <property type="evidence" value="ECO:0007669"/>
    <property type="project" value="UniProtKB-KW"/>
</dbReference>
<proteinExistence type="inferred from homology"/>
<dbReference type="PROSITE" id="PS01304">
    <property type="entry name" value="UBIH"/>
    <property type="match status" value="1"/>
</dbReference>
<gene>
    <name evidence="10" type="ORF">KX01_1095</name>
</gene>
<comment type="subunit">
    <text evidence="8">Component of the Ubi complex metabolon, which regroups five ubiquinone biosynthesis proteins (UbiE, UbiF, UbiG, UbiH and UbiI) and two accessory factors (UbiK and the lipid-binding protein UbiJ).</text>
</comment>
<dbReference type="OrthoDB" id="9769565at2"/>
<dbReference type="RefSeq" id="WP_071664017.1">
    <property type="nucleotide sequence ID" value="NZ_CP009654.1"/>
</dbReference>
<evidence type="ECO:0000313" key="11">
    <source>
        <dbReference type="Proteomes" id="UP000182521"/>
    </source>
</evidence>
<comment type="similarity">
    <text evidence="3">Belongs to the UbiH/COQ6 family.</text>
</comment>
<dbReference type="GO" id="GO:0110142">
    <property type="term" value="C:ubiquinone biosynthesis complex"/>
    <property type="evidence" value="ECO:0007669"/>
    <property type="project" value="UniProtKB-ARBA"/>
</dbReference>
<dbReference type="GO" id="GO:0071949">
    <property type="term" value="F:FAD binding"/>
    <property type="evidence" value="ECO:0007669"/>
    <property type="project" value="InterPro"/>
</dbReference>
<dbReference type="SUPFAM" id="SSF51905">
    <property type="entry name" value="FAD/NAD(P)-binding domain"/>
    <property type="match status" value="1"/>
</dbReference>
<keyword evidence="7" id="KW-0503">Monooxygenase</keyword>
<dbReference type="STRING" id="1542390.KX01_1095"/>
<dbReference type="Gene3D" id="3.50.50.60">
    <property type="entry name" value="FAD/NAD(P)-binding domain"/>
    <property type="match status" value="2"/>
</dbReference>
<dbReference type="PANTHER" id="PTHR43876">
    <property type="entry name" value="UBIQUINONE BIOSYNTHESIS MONOOXYGENASE COQ6, MITOCHONDRIAL"/>
    <property type="match status" value="1"/>
</dbReference>
<keyword evidence="6" id="KW-0560">Oxidoreductase</keyword>
<dbReference type="EMBL" id="CP009654">
    <property type="protein sequence ID" value="APC97304.1"/>
    <property type="molecule type" value="Genomic_DNA"/>
</dbReference>
<evidence type="ECO:0000259" key="9">
    <source>
        <dbReference type="Pfam" id="PF01494"/>
    </source>
</evidence>
<organism evidence="10 11">
    <name type="scientific">Francisella frigiditurris</name>
    <dbReference type="NCBI Taxonomy" id="1542390"/>
    <lineage>
        <taxon>Bacteria</taxon>
        <taxon>Pseudomonadati</taxon>
        <taxon>Pseudomonadota</taxon>
        <taxon>Gammaproteobacteria</taxon>
        <taxon>Thiotrichales</taxon>
        <taxon>Francisellaceae</taxon>
        <taxon>Francisella</taxon>
    </lineage>
</organism>
<dbReference type="Proteomes" id="UP000182521">
    <property type="component" value="Chromosome"/>
</dbReference>
<evidence type="ECO:0000256" key="3">
    <source>
        <dbReference type="ARBA" id="ARBA00005349"/>
    </source>
</evidence>
<dbReference type="InterPro" id="IPR018168">
    <property type="entry name" value="Ubi_Hdrlase_CS"/>
</dbReference>
<dbReference type="InterPro" id="IPR036188">
    <property type="entry name" value="FAD/NAD-bd_sf"/>
</dbReference>
<dbReference type="InterPro" id="IPR010971">
    <property type="entry name" value="UbiH/COQ6"/>
</dbReference>
<evidence type="ECO:0000256" key="2">
    <source>
        <dbReference type="ARBA" id="ARBA00004749"/>
    </source>
</evidence>
<dbReference type="NCBIfam" id="TIGR01988">
    <property type="entry name" value="Ubi-OHases"/>
    <property type="match status" value="1"/>
</dbReference>
<name>A0A1J0KU47_9GAMM</name>
<protein>
    <submittedName>
        <fullName evidence="10">Ubiquinone biosynthesis hydroxylase, UbiH/UbiF/VisC/COQ6 family protein</fullName>
    </submittedName>
</protein>
<keyword evidence="4" id="KW-0285">Flavoprotein</keyword>
<dbReference type="PRINTS" id="PR00420">
    <property type="entry name" value="RNGMNOXGNASE"/>
</dbReference>
<dbReference type="InterPro" id="IPR051205">
    <property type="entry name" value="UbiH/COQ6_monooxygenase"/>
</dbReference>
<evidence type="ECO:0000256" key="4">
    <source>
        <dbReference type="ARBA" id="ARBA00022630"/>
    </source>
</evidence>
<comment type="cofactor">
    <cofactor evidence="1">
        <name>FAD</name>
        <dbReference type="ChEBI" id="CHEBI:57692"/>
    </cofactor>
</comment>
<evidence type="ECO:0000313" key="10">
    <source>
        <dbReference type="EMBL" id="APC97304.1"/>
    </source>
</evidence>
<dbReference type="FunFam" id="3.50.50.60:FF:000021">
    <property type="entry name" value="Ubiquinone biosynthesis monooxygenase COQ6"/>
    <property type="match status" value="1"/>
</dbReference>
<sequence>MLQKDVVIVGAGMVGLSLALALYNKGIQVVIVEAGKIHAKKLSNDRVETRVSAINHNSQNFLKELDVWSSIKDERVSPYYTMRVWDDTPDEYINITAEEISEHSLGHIVENQLIVDSLLNKIRSTDIQILENSKINEIQRYKDTVRVKFDDLEIEANLLVGADGANSFVRDYFNFPTKVKAYDHTAIVATLELEKSHEATAYQRFYDKGVLAFLPLEDQKRASIVWSLKSEYANYINSLDDSDFEKELSKAINGTLGEVKLLSKRFSFPLAERHAKEYIQDRVVLVGDACHTIHPLAGQGINLGFKDVQVLVDVLSEAFEKGRILGALSTLDKYQRQRKLDNTKMIYLMKAFKEVFASNNSVISSLRKFGLNFVNKNNLVKKTIVKQAL</sequence>
<dbReference type="PANTHER" id="PTHR43876:SF7">
    <property type="entry name" value="UBIQUINONE BIOSYNTHESIS MONOOXYGENASE COQ6, MITOCHONDRIAL"/>
    <property type="match status" value="1"/>
</dbReference>
<dbReference type="KEGG" id="frc:KX01_1095"/>
<comment type="pathway">
    <text evidence="2">Cofactor biosynthesis; ubiquinone biosynthesis.</text>
</comment>
<keyword evidence="10" id="KW-0830">Ubiquinone</keyword>
<evidence type="ECO:0000256" key="5">
    <source>
        <dbReference type="ARBA" id="ARBA00022827"/>
    </source>
</evidence>
<keyword evidence="11" id="KW-1185">Reference proteome</keyword>
<reference evidence="11" key="1">
    <citation type="submission" date="2014-10" db="EMBL/GenBank/DDBJ databases">
        <authorList>
            <person name="Kuske C.R."/>
            <person name="Challacombe J.F."/>
            <person name="Daligault H.E."/>
            <person name="Davenport K.W."/>
            <person name="Johnson S.L."/>
            <person name="Siddaramappa S."/>
            <person name="Petersen J.M."/>
        </authorList>
    </citation>
    <scope>NUCLEOTIDE SEQUENCE [LARGE SCALE GENOMIC DNA]</scope>
    <source>
        <strain evidence="11">CA97-1460</strain>
    </source>
</reference>
<evidence type="ECO:0000256" key="8">
    <source>
        <dbReference type="ARBA" id="ARBA00065734"/>
    </source>
</evidence>
<evidence type="ECO:0000256" key="7">
    <source>
        <dbReference type="ARBA" id="ARBA00023033"/>
    </source>
</evidence>
<dbReference type="UniPathway" id="UPA00232"/>
<accession>A0A1J0KU47</accession>
<dbReference type="InterPro" id="IPR002938">
    <property type="entry name" value="FAD-bd"/>
</dbReference>
<dbReference type="GO" id="GO:0006744">
    <property type="term" value="P:ubiquinone biosynthetic process"/>
    <property type="evidence" value="ECO:0007669"/>
    <property type="project" value="UniProtKB-UniPathway"/>
</dbReference>
<evidence type="ECO:0000256" key="1">
    <source>
        <dbReference type="ARBA" id="ARBA00001974"/>
    </source>
</evidence>
<feature type="domain" description="FAD-binding" evidence="9">
    <location>
        <begin position="5"/>
        <end position="340"/>
    </location>
</feature>
<evidence type="ECO:0000256" key="6">
    <source>
        <dbReference type="ARBA" id="ARBA00023002"/>
    </source>
</evidence>
<dbReference type="GO" id="GO:0016705">
    <property type="term" value="F:oxidoreductase activity, acting on paired donors, with incorporation or reduction of molecular oxygen"/>
    <property type="evidence" value="ECO:0007669"/>
    <property type="project" value="InterPro"/>
</dbReference>
<dbReference type="Pfam" id="PF01494">
    <property type="entry name" value="FAD_binding_3"/>
    <property type="match status" value="1"/>
</dbReference>
<keyword evidence="5" id="KW-0274">FAD</keyword>
<dbReference type="AlphaFoldDB" id="A0A1J0KU47"/>